<feature type="non-terminal residue" evidence="3">
    <location>
        <position position="88"/>
    </location>
</feature>
<evidence type="ECO:0000313" key="3">
    <source>
        <dbReference type="EMBL" id="KFM65715.1"/>
    </source>
</evidence>
<accession>A0A087TKS6</accession>
<evidence type="ECO:0000313" key="4">
    <source>
        <dbReference type="Proteomes" id="UP000054359"/>
    </source>
</evidence>
<dbReference type="AlphaFoldDB" id="A0A087TKS6"/>
<dbReference type="GO" id="GO:0003677">
    <property type="term" value="F:DNA binding"/>
    <property type="evidence" value="ECO:0007669"/>
    <property type="project" value="InterPro"/>
</dbReference>
<comment type="subcellular location">
    <subcellularLocation>
        <location evidence="1">Nucleus</location>
    </subcellularLocation>
</comment>
<dbReference type="Gene3D" id="1.10.10.60">
    <property type="entry name" value="Homeodomain-like"/>
    <property type="match status" value="1"/>
</dbReference>
<reference evidence="3 4" key="1">
    <citation type="submission" date="2013-11" db="EMBL/GenBank/DDBJ databases">
        <title>Genome sequencing of Stegodyphus mimosarum.</title>
        <authorList>
            <person name="Bechsgaard J."/>
        </authorList>
    </citation>
    <scope>NUCLEOTIDE SEQUENCE [LARGE SCALE GENOMIC DNA]</scope>
</reference>
<dbReference type="GO" id="GO:0000150">
    <property type="term" value="F:DNA strand exchange activity"/>
    <property type="evidence" value="ECO:0007669"/>
    <property type="project" value="InterPro"/>
</dbReference>
<proteinExistence type="predicted"/>
<dbReference type="OrthoDB" id="125347at2759"/>
<dbReference type="Pfam" id="PF02796">
    <property type="entry name" value="HTH_7"/>
    <property type="match status" value="1"/>
</dbReference>
<organism evidence="3 4">
    <name type="scientific">Stegodyphus mimosarum</name>
    <name type="common">African social velvet spider</name>
    <dbReference type="NCBI Taxonomy" id="407821"/>
    <lineage>
        <taxon>Eukaryota</taxon>
        <taxon>Metazoa</taxon>
        <taxon>Ecdysozoa</taxon>
        <taxon>Arthropoda</taxon>
        <taxon>Chelicerata</taxon>
        <taxon>Arachnida</taxon>
        <taxon>Araneae</taxon>
        <taxon>Araneomorphae</taxon>
        <taxon>Entelegynae</taxon>
        <taxon>Eresoidea</taxon>
        <taxon>Eresidae</taxon>
        <taxon>Stegodyphus</taxon>
    </lineage>
</organism>
<name>A0A087TKS6_STEMI</name>
<sequence>MSKRVSDSGAAKGSTNRKHVLMSIKQKVELLQKMDKGISVSKLCEEYGIGKSTVYDISEKELFEFFVNSDTPLAMNNRKRVRYAKSDD</sequence>
<dbReference type="EMBL" id="KK115682">
    <property type="protein sequence ID" value="KFM65715.1"/>
    <property type="molecule type" value="Genomic_DNA"/>
</dbReference>
<feature type="domain" description="Resolvase HTH" evidence="2">
    <location>
        <begin position="34"/>
        <end position="55"/>
    </location>
</feature>
<dbReference type="InterPro" id="IPR009057">
    <property type="entry name" value="Homeodomain-like_sf"/>
</dbReference>
<protein>
    <submittedName>
        <fullName evidence="3">Jerky protein</fullName>
    </submittedName>
</protein>
<dbReference type="SUPFAM" id="SSF46689">
    <property type="entry name" value="Homeodomain-like"/>
    <property type="match status" value="1"/>
</dbReference>
<keyword evidence="4" id="KW-1185">Reference proteome</keyword>
<dbReference type="Proteomes" id="UP000054359">
    <property type="component" value="Unassembled WGS sequence"/>
</dbReference>
<gene>
    <name evidence="3" type="ORF">X975_16330</name>
</gene>
<dbReference type="InterPro" id="IPR006120">
    <property type="entry name" value="Resolvase_HTH_dom"/>
</dbReference>
<evidence type="ECO:0000259" key="2">
    <source>
        <dbReference type="Pfam" id="PF02796"/>
    </source>
</evidence>
<dbReference type="GO" id="GO:0005634">
    <property type="term" value="C:nucleus"/>
    <property type="evidence" value="ECO:0007669"/>
    <property type="project" value="UniProtKB-SubCell"/>
</dbReference>
<evidence type="ECO:0000256" key="1">
    <source>
        <dbReference type="ARBA" id="ARBA00004123"/>
    </source>
</evidence>